<sequence length="236" mass="25674">PLTFPRAPNDFLALALCDFPSSRGLATILRMGEPLCVLSEDSEWWLVASKVSGKECHVPSSCAAKVSHRWLYEGVSQQKAEELLLQPGNRSGSFLVWESQTRQAGGCPRQPGHLSPALCPGRLLLAVSAPQRTFPSLQDFLDHYSEFGERLCCPLGEPCSMEVARVELVPTMPAVVRKPSLDWDKIDSSLLFSEAMSPQEDSPLSLGLREAISSYLLLAERAAPKQGPAGNGANRS</sequence>
<dbReference type="PANTHER" id="PTHR46037">
    <property type="entry name" value="PROTEIN ENHANCER OF SEVENLESS 2B"/>
    <property type="match status" value="1"/>
</dbReference>
<feature type="non-terminal residue" evidence="3">
    <location>
        <position position="1"/>
    </location>
</feature>
<protein>
    <submittedName>
        <fullName evidence="3">SLAP2 protein</fullName>
    </submittedName>
</protein>
<evidence type="ECO:0000259" key="2">
    <source>
        <dbReference type="PROSITE" id="PS50001"/>
    </source>
</evidence>
<feature type="non-terminal residue" evidence="3">
    <location>
        <position position="236"/>
    </location>
</feature>
<dbReference type="InterPro" id="IPR043539">
    <property type="entry name" value="Grb2-like"/>
</dbReference>
<keyword evidence="1" id="KW-0727">SH2 domain</keyword>
<dbReference type="SUPFAM" id="SSF55550">
    <property type="entry name" value="SH2 domain"/>
    <property type="match status" value="1"/>
</dbReference>
<dbReference type="InterPro" id="IPR036860">
    <property type="entry name" value="SH2_dom_sf"/>
</dbReference>
<evidence type="ECO:0000313" key="4">
    <source>
        <dbReference type="Proteomes" id="UP000555275"/>
    </source>
</evidence>
<dbReference type="AlphaFoldDB" id="A0A7L0TDL6"/>
<reference evidence="3 4" key="1">
    <citation type="submission" date="2019-09" db="EMBL/GenBank/DDBJ databases">
        <title>Bird 10,000 Genomes (B10K) Project - Family phase.</title>
        <authorList>
            <person name="Zhang G."/>
        </authorList>
    </citation>
    <scope>NUCLEOTIDE SEQUENCE [LARGE SCALE GENOMIC DNA]</scope>
    <source>
        <strain evidence="3">B10K-DU-009-04</strain>
        <tissue evidence="3">Mixed tissue sample</tissue>
    </source>
</reference>
<keyword evidence="4" id="KW-1185">Reference proteome</keyword>
<evidence type="ECO:0000256" key="1">
    <source>
        <dbReference type="PROSITE-ProRule" id="PRU00191"/>
    </source>
</evidence>
<dbReference type="OrthoDB" id="9924021at2759"/>
<dbReference type="InterPro" id="IPR036028">
    <property type="entry name" value="SH3-like_dom_sf"/>
</dbReference>
<dbReference type="InterPro" id="IPR000980">
    <property type="entry name" value="SH2"/>
</dbReference>
<dbReference type="SUPFAM" id="SSF50044">
    <property type="entry name" value="SH3-domain"/>
    <property type="match status" value="1"/>
</dbReference>
<evidence type="ECO:0000313" key="3">
    <source>
        <dbReference type="EMBL" id="NXL52814.1"/>
    </source>
</evidence>
<dbReference type="PROSITE" id="PS50001">
    <property type="entry name" value="SH2"/>
    <property type="match status" value="1"/>
</dbReference>
<organism evidence="3 4">
    <name type="scientific">Podilymbus podiceps</name>
    <name type="common">Pied-billed grebe</name>
    <dbReference type="NCBI Taxonomy" id="9252"/>
    <lineage>
        <taxon>Eukaryota</taxon>
        <taxon>Metazoa</taxon>
        <taxon>Chordata</taxon>
        <taxon>Craniata</taxon>
        <taxon>Vertebrata</taxon>
        <taxon>Euteleostomi</taxon>
        <taxon>Archelosauria</taxon>
        <taxon>Archosauria</taxon>
        <taxon>Dinosauria</taxon>
        <taxon>Saurischia</taxon>
        <taxon>Theropoda</taxon>
        <taxon>Coelurosauria</taxon>
        <taxon>Aves</taxon>
        <taxon>Neognathae</taxon>
        <taxon>Neoaves</taxon>
        <taxon>Mirandornithes</taxon>
        <taxon>Podicipediformes</taxon>
        <taxon>Podicipedidae</taxon>
        <taxon>Podilymbus</taxon>
    </lineage>
</organism>
<dbReference type="Gene3D" id="2.30.30.40">
    <property type="entry name" value="SH3 Domains"/>
    <property type="match status" value="1"/>
</dbReference>
<dbReference type="EMBL" id="VXAO01001754">
    <property type="protein sequence ID" value="NXL52814.1"/>
    <property type="molecule type" value="Genomic_DNA"/>
</dbReference>
<accession>A0A7L0TDL6</accession>
<name>A0A7L0TDL6_PODPO</name>
<gene>
    <name evidence="3" type="primary">Sla2</name>
    <name evidence="3" type="ORF">PODPOD_R13240</name>
</gene>
<feature type="domain" description="SH2" evidence="2">
    <location>
        <begin position="70"/>
        <end position="159"/>
    </location>
</feature>
<dbReference type="Gene3D" id="3.30.505.10">
    <property type="entry name" value="SH2 domain"/>
    <property type="match status" value="1"/>
</dbReference>
<comment type="caution">
    <text evidence="3">The sequence shown here is derived from an EMBL/GenBank/DDBJ whole genome shotgun (WGS) entry which is preliminary data.</text>
</comment>
<dbReference type="Proteomes" id="UP000555275">
    <property type="component" value="Unassembled WGS sequence"/>
</dbReference>
<dbReference type="PRINTS" id="PR00401">
    <property type="entry name" value="SH2DOMAIN"/>
</dbReference>
<proteinExistence type="predicted"/>